<dbReference type="AlphaFoldDB" id="A0A554XE35"/>
<evidence type="ECO:0000259" key="8">
    <source>
        <dbReference type="PROSITE" id="PS51669"/>
    </source>
</evidence>
<evidence type="ECO:0000256" key="1">
    <source>
        <dbReference type="ARBA" id="ARBA00001942"/>
    </source>
</evidence>
<dbReference type="SUPFAM" id="SSF50692">
    <property type="entry name" value="ADC-like"/>
    <property type="match status" value="1"/>
</dbReference>
<dbReference type="InterPro" id="IPR006656">
    <property type="entry name" value="Mopterin_OxRdtase"/>
</dbReference>
<feature type="domain" description="4Fe-4S Mo/W bis-MGD-type" evidence="8">
    <location>
        <begin position="18"/>
        <end position="75"/>
    </location>
</feature>
<dbReference type="Pfam" id="PF00384">
    <property type="entry name" value="Molybdopterin"/>
    <property type="match status" value="1"/>
</dbReference>
<dbReference type="InterPro" id="IPR006655">
    <property type="entry name" value="Mopterin_OxRdtase_prok_CS"/>
</dbReference>
<evidence type="ECO:0000256" key="5">
    <source>
        <dbReference type="ARBA" id="ARBA00023002"/>
    </source>
</evidence>
<comment type="similarity">
    <text evidence="2">Belongs to the prokaryotic molybdopterin-containing oxidoreductase family.</text>
</comment>
<protein>
    <submittedName>
        <fullName evidence="9">Putative dimethyl sulfoxide reductase chain YnfE</fullName>
        <ecNumber evidence="9">1.8.99.-</ecNumber>
    </submittedName>
</protein>
<name>A0A554XE35_9BURK</name>
<dbReference type="PROSITE" id="PS51669">
    <property type="entry name" value="4FE4S_MOW_BIS_MGD"/>
    <property type="match status" value="1"/>
</dbReference>
<dbReference type="Proteomes" id="UP000317763">
    <property type="component" value="Unassembled WGS sequence"/>
</dbReference>
<dbReference type="CDD" id="cd02786">
    <property type="entry name" value="MopB_CT_3"/>
    <property type="match status" value="1"/>
</dbReference>
<keyword evidence="5 9" id="KW-0560">Oxidoreductase</keyword>
<comment type="caution">
    <text evidence="9">The sequence shown here is derived from an EMBL/GenBank/DDBJ whole genome shotgun (WGS) entry which is preliminary data.</text>
</comment>
<dbReference type="Gene3D" id="2.40.40.20">
    <property type="match status" value="1"/>
</dbReference>
<evidence type="ECO:0000256" key="3">
    <source>
        <dbReference type="ARBA" id="ARBA00022505"/>
    </source>
</evidence>
<dbReference type="InterPro" id="IPR006963">
    <property type="entry name" value="Mopterin_OxRdtase_4Fe-4S_dom"/>
</dbReference>
<dbReference type="GO" id="GO:0016491">
    <property type="term" value="F:oxidoreductase activity"/>
    <property type="evidence" value="ECO:0007669"/>
    <property type="project" value="UniProtKB-KW"/>
</dbReference>
<dbReference type="InterPro" id="IPR050612">
    <property type="entry name" value="Prok_Mopterin_Oxidored"/>
</dbReference>
<dbReference type="RefSeq" id="WP_052231340.1">
    <property type="nucleotide sequence ID" value="NZ_CP083911.1"/>
</dbReference>
<evidence type="ECO:0000313" key="9">
    <source>
        <dbReference type="EMBL" id="TSE34049.1"/>
    </source>
</evidence>
<evidence type="ECO:0000256" key="7">
    <source>
        <dbReference type="ARBA" id="ARBA00023014"/>
    </source>
</evidence>
<dbReference type="Gene3D" id="3.30.2070.10">
    <property type="entry name" value="Formate dehydrogenase/DMSO reductase"/>
    <property type="match status" value="1"/>
</dbReference>
<comment type="cofactor">
    <cofactor evidence="1">
        <name>Mo-bis(molybdopterin guanine dinucleotide)</name>
        <dbReference type="ChEBI" id="CHEBI:60539"/>
    </cofactor>
</comment>
<dbReference type="Gene3D" id="3.40.228.10">
    <property type="entry name" value="Dimethylsulfoxide Reductase, domain 2"/>
    <property type="match status" value="1"/>
</dbReference>
<dbReference type="Gene3D" id="2.20.25.90">
    <property type="entry name" value="ADC-like domains"/>
    <property type="match status" value="1"/>
</dbReference>
<dbReference type="InterPro" id="IPR009010">
    <property type="entry name" value="Asp_de-COase-like_dom_sf"/>
</dbReference>
<dbReference type="Pfam" id="PF01568">
    <property type="entry name" value="Molydop_binding"/>
    <property type="match status" value="1"/>
</dbReference>
<evidence type="ECO:0000256" key="2">
    <source>
        <dbReference type="ARBA" id="ARBA00010312"/>
    </source>
</evidence>
<keyword evidence="3" id="KW-0500">Molybdenum</keyword>
<dbReference type="CDD" id="cd02766">
    <property type="entry name" value="MopB_3"/>
    <property type="match status" value="1"/>
</dbReference>
<sequence length="707" mass="76725">MSADPPFVAAGAASADTARTVIGACPHDCPDTCSFVTTVHDGRAVRLQGNPDHAQTGGVLCTKVSRYLERVYHPDRLRQPLRCVGPKGAGCFEPVTWDEALDDIAARLRAIAARDPQAILPYSYAGTMGLVQGEAMAARFFHRLGASLLDRTICASAGAAGLAYTLGGKVGMRVEHFAESKLILIWGSNSIGSNLHFWRYAQQAKRAGARLVCIDPRRTETAEKCHAHLALLPGTDAALAYALMHECIVHGWVDDDYVQRHTLGREALRERALQWPPARAAAVCGLPVEQITALARDIGACVERRDPVAIRLNYGMQRVRGGANAVRAVACLPTVIGAWRHRAGGLLLSSSGWYPVQRDVLYRPDLLQRSPCPQPRVINMSTIGDALLRPASPDFGPAIEALIVYNSNPVAVAPESRRVVQGFAREDLFTVVLEQFQTDTADYADYVLPATTQLEHWDIHLSYGHTDVLLNRPAIAPLAQARPNTWVFRELARRMGFDEPCFADDDLTLCRQAFGDAVDFETLLREGHAPLAVPDAPFANGGFPTPSGKFEFASPRLAAQGLDPLPAVLPNHEPPGADPRHPLAMISPPARNFLNSTFVNVTSLRDAEGEPVLEMHPDDAAPRGIADGDWVEVFNDRGRHRTRARLNGRARPGVVVGLGIWWRKFGADGTNVNELTSQALTDLGGGPTFYDCAVEVLRVAAVTPARG</sequence>
<dbReference type="EC" id="1.8.99.-" evidence="9"/>
<keyword evidence="10" id="KW-1185">Reference proteome</keyword>
<dbReference type="InterPro" id="IPR006657">
    <property type="entry name" value="MoPterin_dinucl-bd_dom"/>
</dbReference>
<dbReference type="EMBL" id="VJOM01000001">
    <property type="protein sequence ID" value="TSE34049.1"/>
    <property type="molecule type" value="Genomic_DNA"/>
</dbReference>
<keyword evidence="4" id="KW-0479">Metal-binding</keyword>
<keyword evidence="7" id="KW-0411">Iron-sulfur</keyword>
<dbReference type="GO" id="GO:0051536">
    <property type="term" value="F:iron-sulfur cluster binding"/>
    <property type="evidence" value="ECO:0007669"/>
    <property type="project" value="UniProtKB-KW"/>
</dbReference>
<evidence type="ECO:0000256" key="6">
    <source>
        <dbReference type="ARBA" id="ARBA00023004"/>
    </source>
</evidence>
<reference evidence="9 10" key="1">
    <citation type="submission" date="2019-07" db="EMBL/GenBank/DDBJ databases">
        <title>Tepidimonas taiwanensis I1-1 draft genome.</title>
        <authorList>
            <person name="Da Costa M.S."/>
            <person name="Froufe H.J.C."/>
            <person name="Egas C."/>
            <person name="Albuquerque L."/>
        </authorList>
    </citation>
    <scope>NUCLEOTIDE SEQUENCE [LARGE SCALE GENOMIC DNA]</scope>
    <source>
        <strain evidence="9 10">I1-1</strain>
    </source>
</reference>
<evidence type="ECO:0000313" key="10">
    <source>
        <dbReference type="Proteomes" id="UP000317763"/>
    </source>
</evidence>
<evidence type="ECO:0000256" key="4">
    <source>
        <dbReference type="ARBA" id="ARBA00022723"/>
    </source>
</evidence>
<dbReference type="PROSITE" id="PS00490">
    <property type="entry name" value="MOLYBDOPTERIN_PROK_2"/>
    <property type="match status" value="1"/>
</dbReference>
<keyword evidence="6" id="KW-0408">Iron</keyword>
<accession>A0A554XE35</accession>
<dbReference type="GO" id="GO:0046872">
    <property type="term" value="F:metal ion binding"/>
    <property type="evidence" value="ECO:0007669"/>
    <property type="project" value="UniProtKB-KW"/>
</dbReference>
<dbReference type="STRING" id="307486.GCA_000807215_00182"/>
<dbReference type="OrthoDB" id="9815647at2"/>
<dbReference type="SUPFAM" id="SSF53706">
    <property type="entry name" value="Formate dehydrogenase/DMSO reductase, domains 1-3"/>
    <property type="match status" value="1"/>
</dbReference>
<dbReference type="GO" id="GO:0043546">
    <property type="term" value="F:molybdopterin cofactor binding"/>
    <property type="evidence" value="ECO:0007669"/>
    <property type="project" value="InterPro"/>
</dbReference>
<dbReference type="Pfam" id="PF04879">
    <property type="entry name" value="Molybdop_Fe4S4"/>
    <property type="match status" value="1"/>
</dbReference>
<dbReference type="PANTHER" id="PTHR43742">
    <property type="entry name" value="TRIMETHYLAMINE-N-OXIDE REDUCTASE"/>
    <property type="match status" value="1"/>
</dbReference>
<dbReference type="InterPro" id="IPR037920">
    <property type="entry name" value="YoaE_C"/>
</dbReference>
<proteinExistence type="inferred from homology"/>
<dbReference type="Gene3D" id="3.40.50.740">
    <property type="match status" value="1"/>
</dbReference>
<dbReference type="PANTHER" id="PTHR43742:SF6">
    <property type="entry name" value="OXIDOREDUCTASE YYAE-RELATED"/>
    <property type="match status" value="1"/>
</dbReference>
<dbReference type="SMART" id="SM00926">
    <property type="entry name" value="Molybdop_Fe4S4"/>
    <property type="match status" value="1"/>
</dbReference>
<organism evidence="9 10">
    <name type="scientific">Tepidimonas taiwanensis</name>
    <dbReference type="NCBI Taxonomy" id="307486"/>
    <lineage>
        <taxon>Bacteria</taxon>
        <taxon>Pseudomonadati</taxon>
        <taxon>Pseudomonadota</taxon>
        <taxon>Betaproteobacteria</taxon>
        <taxon>Burkholderiales</taxon>
        <taxon>Tepidimonas</taxon>
    </lineage>
</organism>
<gene>
    <name evidence="9" type="primary">ynfE</name>
    <name evidence="9" type="ORF">Ttaiw_00109</name>
</gene>